<organism evidence="1 2">
    <name type="scientific">Thermosediminibacter litoriperuensis</name>
    <dbReference type="NCBI Taxonomy" id="291989"/>
    <lineage>
        <taxon>Bacteria</taxon>
        <taxon>Bacillati</taxon>
        <taxon>Bacillota</taxon>
        <taxon>Clostridia</taxon>
        <taxon>Thermosediminibacterales</taxon>
        <taxon>Thermosediminibacteraceae</taxon>
        <taxon>Thermosediminibacter</taxon>
    </lineage>
</organism>
<dbReference type="Gene3D" id="3.40.50.10690">
    <property type="entry name" value="putative lor/sdh protein like domains"/>
    <property type="match status" value="1"/>
</dbReference>
<gene>
    <name evidence="1" type="ORF">LZ11_02248</name>
</gene>
<evidence type="ECO:0008006" key="3">
    <source>
        <dbReference type="Google" id="ProtNLM"/>
    </source>
</evidence>
<accession>A0A5S5AG15</accession>
<dbReference type="Proteomes" id="UP000322294">
    <property type="component" value="Unassembled WGS sequence"/>
</dbReference>
<name>A0A5S5AG15_9FIRM</name>
<evidence type="ECO:0000313" key="1">
    <source>
        <dbReference type="EMBL" id="TYP48722.1"/>
    </source>
</evidence>
<keyword evidence="2" id="KW-1185">Reference proteome</keyword>
<comment type="caution">
    <text evidence="1">The sequence shown here is derived from an EMBL/GenBank/DDBJ whole genome shotgun (WGS) entry which is preliminary data.</text>
</comment>
<protein>
    <recommendedName>
        <fullName evidence="3">Deoxyhypusine synthase</fullName>
    </recommendedName>
</protein>
<reference evidence="1 2" key="1">
    <citation type="submission" date="2019-07" db="EMBL/GenBank/DDBJ databases">
        <title>Genomic Encyclopedia of Type Strains, Phase I: the one thousand microbial genomes (KMG-I) project.</title>
        <authorList>
            <person name="Kyrpides N."/>
        </authorList>
    </citation>
    <scope>NUCLEOTIDE SEQUENCE [LARGE SCALE GENOMIC DNA]</scope>
    <source>
        <strain evidence="1 2">DSM 16647</strain>
    </source>
</reference>
<sequence length="329" mass="37066">MGEISKNNPAKLSLDKVTTYHVWDRKNLVTVDDLLKPGIDPAPEYENPELDELAGRIVRAREKGRPVIWSMGAHVIKCGLSMYVIELINRGVITHVASNGAGSIHDFELAYLGGTSEYVPRAIEDGTFGMWEETGRWMNEAIKEGYRQGLGYGQSLAVFVEKNKDRFPYRDYCIFYNAYKKGVPATYHVTIGTDIIDQHPSADFAAKGYTSGNDFLIFCHSVSQLEGGVYLNFGSSVTAPEVFLKALSISRNLGYTVKDITTANFDIIPLGDYRKEVGQDHFHYYYRPRKNIVNRPTSLGGRGFYIEGNHKATIPNLYNKIMKRLNREV</sequence>
<dbReference type="EMBL" id="VNHO01000035">
    <property type="protein sequence ID" value="TYP48722.1"/>
    <property type="molecule type" value="Genomic_DNA"/>
</dbReference>
<proteinExistence type="predicted"/>
<dbReference type="RefSeq" id="WP_170240369.1">
    <property type="nucleotide sequence ID" value="NZ_VNHO01000035.1"/>
</dbReference>
<evidence type="ECO:0000313" key="2">
    <source>
        <dbReference type="Proteomes" id="UP000322294"/>
    </source>
</evidence>
<dbReference type="AlphaFoldDB" id="A0A5S5AG15"/>